<sequence>MIDTPRIQTAILLAAGEGSRLRTSAPYKPLCAVAGRPLIAHALEGLAEAGFARAIVTVSYGREAIEAYLASRRWPLAVETVLADHREPNGVSVLAAREALAGSEAVLAMCDHLVSPALYARMAAAGAGGGLRLGIDRRLGHDWVDPEDVTCVATDGDRIVAIGKGLEPHDCYDTGVFAIGPALSDALATLASPSLTEGVRLLAAQGLARIVECSDIDWIDVDDAPALAKAEAWMATRADAVAA</sequence>
<feature type="domain" description="MobA-like NTP transferase" evidence="4">
    <location>
        <begin position="10"/>
        <end position="127"/>
    </location>
</feature>
<keyword evidence="6" id="KW-1185">Reference proteome</keyword>
<keyword evidence="5" id="KW-0418">Kinase</keyword>
<dbReference type="SUPFAM" id="SSF53448">
    <property type="entry name" value="Nucleotide-diphospho-sugar transferases"/>
    <property type="match status" value="1"/>
</dbReference>
<dbReference type="InterPro" id="IPR029044">
    <property type="entry name" value="Nucleotide-diphossugar_trans"/>
</dbReference>
<evidence type="ECO:0000256" key="1">
    <source>
        <dbReference type="ARBA" id="ARBA00022679"/>
    </source>
</evidence>
<organism evidence="5 6">
    <name type="scientific">Sphingomonas aurantiaca</name>
    <dbReference type="NCBI Taxonomy" id="185949"/>
    <lineage>
        <taxon>Bacteria</taxon>
        <taxon>Pseudomonadati</taxon>
        <taxon>Pseudomonadota</taxon>
        <taxon>Alphaproteobacteria</taxon>
        <taxon>Sphingomonadales</taxon>
        <taxon>Sphingomonadaceae</taxon>
        <taxon>Sphingomonas</taxon>
    </lineage>
</organism>
<proteinExistence type="predicted"/>
<keyword evidence="2" id="KW-0548">Nucleotidyltransferase</keyword>
<accession>A0A2T5GTW5</accession>
<keyword evidence="1" id="KW-0808">Transferase</keyword>
<dbReference type="EMBL" id="QAOG01000001">
    <property type="protein sequence ID" value="PTQ62756.1"/>
    <property type="molecule type" value="Genomic_DNA"/>
</dbReference>
<evidence type="ECO:0000313" key="6">
    <source>
        <dbReference type="Proteomes" id="UP000244189"/>
    </source>
</evidence>
<protein>
    <submittedName>
        <fullName evidence="5">Choline kinase</fullName>
    </submittedName>
</protein>
<dbReference type="Proteomes" id="UP000244189">
    <property type="component" value="Unassembled WGS sequence"/>
</dbReference>
<dbReference type="InterPro" id="IPR050065">
    <property type="entry name" value="GlmU-like"/>
</dbReference>
<dbReference type="RefSeq" id="WP_107956928.1">
    <property type="nucleotide sequence ID" value="NZ_JASPFP010000001.1"/>
</dbReference>
<dbReference type="GO" id="GO:0016779">
    <property type="term" value="F:nucleotidyltransferase activity"/>
    <property type="evidence" value="ECO:0007669"/>
    <property type="project" value="UniProtKB-KW"/>
</dbReference>
<name>A0A2T5GTW5_9SPHN</name>
<dbReference type="Gene3D" id="3.90.550.10">
    <property type="entry name" value="Spore Coat Polysaccharide Biosynthesis Protein SpsA, Chain A"/>
    <property type="match status" value="1"/>
</dbReference>
<evidence type="ECO:0000313" key="5">
    <source>
        <dbReference type="EMBL" id="PTQ62756.1"/>
    </source>
</evidence>
<dbReference type="GO" id="GO:0016301">
    <property type="term" value="F:kinase activity"/>
    <property type="evidence" value="ECO:0007669"/>
    <property type="project" value="UniProtKB-KW"/>
</dbReference>
<gene>
    <name evidence="5" type="ORF">C8J26_1040</name>
</gene>
<evidence type="ECO:0000259" key="4">
    <source>
        <dbReference type="Pfam" id="PF12804"/>
    </source>
</evidence>
<dbReference type="PANTHER" id="PTHR43584:SF8">
    <property type="entry name" value="N-ACETYLMURAMATE ALPHA-1-PHOSPHATE URIDYLYLTRANSFERASE"/>
    <property type="match status" value="1"/>
</dbReference>
<dbReference type="AlphaFoldDB" id="A0A2T5GTW5"/>
<comment type="caution">
    <text evidence="5">The sequence shown here is derived from an EMBL/GenBank/DDBJ whole genome shotgun (WGS) entry which is preliminary data.</text>
</comment>
<dbReference type="Pfam" id="PF12804">
    <property type="entry name" value="NTP_transf_3"/>
    <property type="match status" value="1"/>
</dbReference>
<dbReference type="InterPro" id="IPR025877">
    <property type="entry name" value="MobA-like_NTP_Trfase"/>
</dbReference>
<keyword evidence="3" id="KW-0460">Magnesium</keyword>
<reference evidence="5 6" key="1">
    <citation type="submission" date="2018-04" db="EMBL/GenBank/DDBJ databases">
        <title>Genomic Encyclopedia of Type Strains, Phase III (KMG-III): the genomes of soil and plant-associated and newly described type strains.</title>
        <authorList>
            <person name="Whitman W."/>
        </authorList>
    </citation>
    <scope>NUCLEOTIDE SEQUENCE [LARGE SCALE GENOMIC DNA]</scope>
    <source>
        <strain evidence="5 6">MA101b</strain>
    </source>
</reference>
<evidence type="ECO:0000256" key="2">
    <source>
        <dbReference type="ARBA" id="ARBA00022695"/>
    </source>
</evidence>
<dbReference type="PANTHER" id="PTHR43584">
    <property type="entry name" value="NUCLEOTIDYL TRANSFERASE"/>
    <property type="match status" value="1"/>
</dbReference>
<evidence type="ECO:0000256" key="3">
    <source>
        <dbReference type="ARBA" id="ARBA00022842"/>
    </source>
</evidence>